<organism evidence="6 7">
    <name type="scientific">Bifidobacterium samirii</name>
    <dbReference type="NCBI Taxonomy" id="2306974"/>
    <lineage>
        <taxon>Bacteria</taxon>
        <taxon>Bacillati</taxon>
        <taxon>Actinomycetota</taxon>
        <taxon>Actinomycetes</taxon>
        <taxon>Bifidobacteriales</taxon>
        <taxon>Bifidobacteriaceae</taxon>
        <taxon>Bifidobacterium</taxon>
    </lineage>
</organism>
<dbReference type="AlphaFoldDB" id="A0A430FP24"/>
<dbReference type="PANTHER" id="PTHR30146">
    <property type="entry name" value="LACI-RELATED TRANSCRIPTIONAL REPRESSOR"/>
    <property type="match status" value="1"/>
</dbReference>
<dbReference type="GO" id="GO:0000976">
    <property type="term" value="F:transcription cis-regulatory region binding"/>
    <property type="evidence" value="ECO:0007669"/>
    <property type="project" value="TreeGrafter"/>
</dbReference>
<dbReference type="PROSITE" id="PS00356">
    <property type="entry name" value="HTH_LACI_1"/>
    <property type="match status" value="1"/>
</dbReference>
<accession>A0A430FP24</accession>
<evidence type="ECO:0000259" key="5">
    <source>
        <dbReference type="PROSITE" id="PS50932"/>
    </source>
</evidence>
<proteinExistence type="predicted"/>
<evidence type="ECO:0000256" key="1">
    <source>
        <dbReference type="ARBA" id="ARBA00022491"/>
    </source>
</evidence>
<feature type="domain" description="HTH lacI-type" evidence="5">
    <location>
        <begin position="4"/>
        <end position="60"/>
    </location>
</feature>
<evidence type="ECO:0000313" key="7">
    <source>
        <dbReference type="Proteomes" id="UP000287470"/>
    </source>
</evidence>
<dbReference type="InterPro" id="IPR010982">
    <property type="entry name" value="Lambda_DNA-bd_dom_sf"/>
</dbReference>
<dbReference type="InterPro" id="IPR046335">
    <property type="entry name" value="LacI/GalR-like_sensor"/>
</dbReference>
<reference evidence="6 7" key="1">
    <citation type="submission" date="2018-09" db="EMBL/GenBank/DDBJ databases">
        <title>Characterization of the phylogenetic diversity of five novel species belonging to the genus Bifidobacterium.</title>
        <authorList>
            <person name="Lugli G.A."/>
            <person name="Duranti S."/>
            <person name="Milani C."/>
        </authorList>
    </citation>
    <scope>NUCLEOTIDE SEQUENCE [LARGE SCALE GENOMIC DNA]</scope>
    <source>
        <strain evidence="6 7">2033B</strain>
    </source>
</reference>
<evidence type="ECO:0000256" key="4">
    <source>
        <dbReference type="ARBA" id="ARBA00023163"/>
    </source>
</evidence>
<evidence type="ECO:0000256" key="2">
    <source>
        <dbReference type="ARBA" id="ARBA00023015"/>
    </source>
</evidence>
<dbReference type="PROSITE" id="PS50932">
    <property type="entry name" value="HTH_LACI_2"/>
    <property type="match status" value="1"/>
</dbReference>
<evidence type="ECO:0000256" key="3">
    <source>
        <dbReference type="ARBA" id="ARBA00023125"/>
    </source>
</evidence>
<dbReference type="CDD" id="cd06288">
    <property type="entry name" value="PBP1_sucrose_transcription_regulator"/>
    <property type="match status" value="1"/>
</dbReference>
<dbReference type="EMBL" id="QXGK01000017">
    <property type="protein sequence ID" value="RSX54577.1"/>
    <property type="molecule type" value="Genomic_DNA"/>
</dbReference>
<keyword evidence="7" id="KW-1185">Reference proteome</keyword>
<protein>
    <submittedName>
        <fullName evidence="6">LacI family transcriptional regulator</fullName>
    </submittedName>
</protein>
<dbReference type="Proteomes" id="UP000287470">
    <property type="component" value="Unassembled WGS sequence"/>
</dbReference>
<dbReference type="SMART" id="SM00354">
    <property type="entry name" value="HTH_LACI"/>
    <property type="match status" value="1"/>
</dbReference>
<dbReference type="Gene3D" id="1.10.260.40">
    <property type="entry name" value="lambda repressor-like DNA-binding domains"/>
    <property type="match status" value="1"/>
</dbReference>
<dbReference type="OrthoDB" id="37081at2"/>
<dbReference type="RefSeq" id="WP_125968788.1">
    <property type="nucleotide sequence ID" value="NZ_QXGK01000017.1"/>
</dbReference>
<keyword evidence="2" id="KW-0805">Transcription regulation</keyword>
<keyword evidence="4" id="KW-0804">Transcription</keyword>
<dbReference type="PANTHER" id="PTHR30146:SF148">
    <property type="entry name" value="HTH-TYPE TRANSCRIPTIONAL REPRESSOR PURR-RELATED"/>
    <property type="match status" value="1"/>
</dbReference>
<keyword evidence="1" id="KW-0678">Repressor</keyword>
<comment type="caution">
    <text evidence="6">The sequence shown here is derived from an EMBL/GenBank/DDBJ whole genome shotgun (WGS) entry which is preliminary data.</text>
</comment>
<sequence>MGKVTLHDVAKAAGVSIATASWAINDNKNVRIPENTRRKVRKVADRLGYHSNAFARSLARGRSDLIGFVSDGVATSPFAGQVIQGAQDEAWRNGKILLVVDTDGNKTIERKAFAFMLEHQVEGLIYSSWVHRAITPPVELDRTASVLVNCFDEFGRFPAVVPNEVQGGRAATELLIRAGHRRIAFVNEPTISPASVGRLEGYRLALSAGGIEYQPTMVIDATADQEGGYGAVDAVLATGATAVFCHNDRTAMGLYDALRERGLRVPDDLSVVGFDNQEVISAHLHPALTTVGLPQYDLGVLGVRSLLALNESVHGDGDAADGVAVAGGDKGVEGIGDEPRHYDPLLVACPAVMRDSIRARGVTATRVVSLG</sequence>
<dbReference type="SUPFAM" id="SSF47413">
    <property type="entry name" value="lambda repressor-like DNA-binding domains"/>
    <property type="match status" value="1"/>
</dbReference>
<dbReference type="Pfam" id="PF13377">
    <property type="entry name" value="Peripla_BP_3"/>
    <property type="match status" value="1"/>
</dbReference>
<dbReference type="InterPro" id="IPR028082">
    <property type="entry name" value="Peripla_BP_I"/>
</dbReference>
<keyword evidence="3" id="KW-0238">DNA-binding</keyword>
<dbReference type="Pfam" id="PF00356">
    <property type="entry name" value="LacI"/>
    <property type="match status" value="1"/>
</dbReference>
<dbReference type="CDD" id="cd01392">
    <property type="entry name" value="HTH_LacI"/>
    <property type="match status" value="1"/>
</dbReference>
<dbReference type="InterPro" id="IPR000843">
    <property type="entry name" value="HTH_LacI"/>
</dbReference>
<dbReference type="GO" id="GO:0003700">
    <property type="term" value="F:DNA-binding transcription factor activity"/>
    <property type="evidence" value="ECO:0007669"/>
    <property type="project" value="TreeGrafter"/>
</dbReference>
<dbReference type="SUPFAM" id="SSF53822">
    <property type="entry name" value="Periplasmic binding protein-like I"/>
    <property type="match status" value="1"/>
</dbReference>
<gene>
    <name evidence="6" type="ORF">D2E24_1527</name>
</gene>
<name>A0A430FP24_9BIFI</name>
<evidence type="ECO:0000313" key="6">
    <source>
        <dbReference type="EMBL" id="RSX54577.1"/>
    </source>
</evidence>
<dbReference type="Gene3D" id="3.40.50.2300">
    <property type="match status" value="2"/>
</dbReference>